<reference evidence="1" key="1">
    <citation type="submission" date="2021-09" db="EMBL/GenBank/DDBJ databases">
        <title>Genome analysis of Fictibacillus sp. KIGAM418 isolated from marine sediment.</title>
        <authorList>
            <person name="Seo M.-J."/>
            <person name="Cho E.-S."/>
            <person name="Hwang C.Y."/>
        </authorList>
    </citation>
    <scope>NUCLEOTIDE SEQUENCE</scope>
    <source>
        <strain evidence="1">KIGAM418</strain>
    </source>
</reference>
<dbReference type="RefSeq" id="WP_248254867.1">
    <property type="nucleotide sequence ID" value="NZ_JAIWJX010000004.1"/>
</dbReference>
<keyword evidence="2" id="KW-1185">Reference proteome</keyword>
<dbReference type="EMBL" id="JAIWJX010000004">
    <property type="protein sequence ID" value="MCK6259499.1"/>
    <property type="molecule type" value="Genomic_DNA"/>
</dbReference>
<evidence type="ECO:0000313" key="1">
    <source>
        <dbReference type="EMBL" id="MCK6259499.1"/>
    </source>
</evidence>
<dbReference type="Pfam" id="PF09953">
    <property type="entry name" value="DUF2187"/>
    <property type="match status" value="1"/>
</dbReference>
<protein>
    <submittedName>
        <fullName evidence="1">DUF2187 family protein</fullName>
    </submittedName>
</protein>
<accession>A0A9X1XL26</accession>
<dbReference type="AlphaFoldDB" id="A0A9X1XL26"/>
<dbReference type="Proteomes" id="UP001139011">
    <property type="component" value="Unassembled WGS sequence"/>
</dbReference>
<gene>
    <name evidence="1" type="ORF">LCY76_23285</name>
</gene>
<comment type="caution">
    <text evidence="1">The sequence shown here is derived from an EMBL/GenBank/DDBJ whole genome shotgun (WGS) entry which is preliminary data.</text>
</comment>
<evidence type="ECO:0000313" key="2">
    <source>
        <dbReference type="Proteomes" id="UP001139011"/>
    </source>
</evidence>
<proteinExistence type="predicted"/>
<sequence length="56" mass="6467">MVVANQGDLVEYNGLTGRVVATYTNTAVIDFKEFNEIDPEKEKQVIRHTDYKIHKK</sequence>
<name>A0A9X1XL26_9BACL</name>
<dbReference type="InterPro" id="IPR018690">
    <property type="entry name" value="DUF2187"/>
</dbReference>
<organism evidence="1 2">
    <name type="scientific">Fictibacillus marinisediminis</name>
    <dbReference type="NCBI Taxonomy" id="2878389"/>
    <lineage>
        <taxon>Bacteria</taxon>
        <taxon>Bacillati</taxon>
        <taxon>Bacillota</taxon>
        <taxon>Bacilli</taxon>
        <taxon>Bacillales</taxon>
        <taxon>Fictibacillaceae</taxon>
        <taxon>Fictibacillus</taxon>
    </lineage>
</organism>